<keyword evidence="2" id="KW-1185">Reference proteome</keyword>
<dbReference type="AlphaFoldDB" id="A0A803SLM2"/>
<sequence length="58" mass="6314">KTVCGWKKANFQYTCCESQQDGSTGDCVAENDSADIQSPPSQNQMSTIAQVILNVLFI</sequence>
<proteinExistence type="predicted"/>
<reference evidence="1" key="3">
    <citation type="submission" date="2025-09" db="UniProtKB">
        <authorList>
            <consortium name="Ensembl"/>
        </authorList>
    </citation>
    <scope>IDENTIFICATION</scope>
</reference>
<evidence type="ECO:0000313" key="2">
    <source>
        <dbReference type="Proteomes" id="UP000001646"/>
    </source>
</evidence>
<reference evidence="1 2" key="1">
    <citation type="submission" date="2009-12" db="EMBL/GenBank/DDBJ databases">
        <title>The Genome Sequence of Anolis carolinensis (Green Anole Lizard).</title>
        <authorList>
            <consortium name="The Genome Sequencing Platform"/>
            <person name="Di Palma F."/>
            <person name="Alfoldi J."/>
            <person name="Heiman D."/>
            <person name="Young S."/>
            <person name="Grabherr M."/>
            <person name="Johnson J."/>
            <person name="Lander E.S."/>
            <person name="Lindblad-Toh K."/>
        </authorList>
    </citation>
    <scope>NUCLEOTIDE SEQUENCE [LARGE SCALE GENOMIC DNA]</scope>
    <source>
        <strain evidence="1 2">JBL SC #1</strain>
    </source>
</reference>
<dbReference type="Ensembl" id="ENSACAT00000041497.1">
    <property type="protein sequence ID" value="ENSACAP00000023862.1"/>
    <property type="gene ID" value="ENSACAG00000036748.1"/>
</dbReference>
<dbReference type="InParanoid" id="A0A803SLM2"/>
<reference evidence="1" key="2">
    <citation type="submission" date="2025-08" db="UniProtKB">
        <authorList>
            <consortium name="Ensembl"/>
        </authorList>
    </citation>
    <scope>IDENTIFICATION</scope>
</reference>
<name>A0A803SLM2_ANOCA</name>
<protein>
    <submittedName>
        <fullName evidence="1">Uncharacterized protein</fullName>
    </submittedName>
</protein>
<dbReference type="Proteomes" id="UP000001646">
    <property type="component" value="Chromosome 6"/>
</dbReference>
<accession>A0A803SLM2</accession>
<evidence type="ECO:0000313" key="1">
    <source>
        <dbReference type="Ensembl" id="ENSACAP00000023862.1"/>
    </source>
</evidence>
<organism evidence="1 2">
    <name type="scientific">Anolis carolinensis</name>
    <name type="common">Green anole</name>
    <name type="synonym">American chameleon</name>
    <dbReference type="NCBI Taxonomy" id="28377"/>
    <lineage>
        <taxon>Eukaryota</taxon>
        <taxon>Metazoa</taxon>
        <taxon>Chordata</taxon>
        <taxon>Craniata</taxon>
        <taxon>Vertebrata</taxon>
        <taxon>Euteleostomi</taxon>
        <taxon>Lepidosauria</taxon>
        <taxon>Squamata</taxon>
        <taxon>Bifurcata</taxon>
        <taxon>Unidentata</taxon>
        <taxon>Episquamata</taxon>
        <taxon>Toxicofera</taxon>
        <taxon>Iguania</taxon>
        <taxon>Dactyloidae</taxon>
        <taxon>Anolis</taxon>
    </lineage>
</organism>